<sequence>MIKLTPEQRDHLENLWFIYGNHGKKFTMSNHKFIQHFLEHGRDRRFFFKPDKELIELVDAILNKVDH</sequence>
<organism evidence="2">
    <name type="scientific">marine sediment metagenome</name>
    <dbReference type="NCBI Taxonomy" id="412755"/>
    <lineage>
        <taxon>unclassified sequences</taxon>
        <taxon>metagenomes</taxon>
        <taxon>ecological metagenomes</taxon>
    </lineage>
</organism>
<evidence type="ECO:0000313" key="2">
    <source>
        <dbReference type="EMBL" id="KKM87688.1"/>
    </source>
</evidence>
<accession>A0A0F9L1E9</accession>
<comment type="caution">
    <text evidence="2">The sequence shown here is derived from an EMBL/GenBank/DDBJ whole genome shotgun (WGS) entry which is preliminary data.</text>
</comment>
<protein>
    <submittedName>
        <fullName evidence="2">Uncharacterized protein</fullName>
    </submittedName>
</protein>
<evidence type="ECO:0000313" key="1">
    <source>
        <dbReference type="EMBL" id="KKM21871.1"/>
    </source>
</evidence>
<gene>
    <name evidence="2" type="ORF">LCGC14_1266310</name>
    <name evidence="1" type="ORF">LCGC14_1631040</name>
</gene>
<name>A0A0F9L1E9_9ZZZZ</name>
<dbReference type="EMBL" id="LAZR01013459">
    <property type="protein sequence ID" value="KKM21871.1"/>
    <property type="molecule type" value="Genomic_DNA"/>
</dbReference>
<dbReference type="AlphaFoldDB" id="A0A0F9L1E9"/>
<reference evidence="2" key="1">
    <citation type="journal article" date="2015" name="Nature">
        <title>Complex archaea that bridge the gap between prokaryotes and eukaryotes.</title>
        <authorList>
            <person name="Spang A."/>
            <person name="Saw J.H."/>
            <person name="Jorgensen S.L."/>
            <person name="Zaremba-Niedzwiedzka K."/>
            <person name="Martijn J."/>
            <person name="Lind A.E."/>
            <person name="van Eijk R."/>
            <person name="Schleper C."/>
            <person name="Guy L."/>
            <person name="Ettema T.J."/>
        </authorList>
    </citation>
    <scope>NUCLEOTIDE SEQUENCE</scope>
</reference>
<dbReference type="EMBL" id="LAZR01007067">
    <property type="protein sequence ID" value="KKM87688.1"/>
    <property type="molecule type" value="Genomic_DNA"/>
</dbReference>
<proteinExistence type="predicted"/>